<dbReference type="InterPro" id="IPR007052">
    <property type="entry name" value="CS_dom"/>
</dbReference>
<evidence type="ECO:0000259" key="3">
    <source>
        <dbReference type="PROSITE" id="PS51203"/>
    </source>
</evidence>
<dbReference type="AlphaFoldDB" id="A0A1X0NQQ8"/>
<protein>
    <recommendedName>
        <fullName evidence="3">CS domain-containing protein</fullName>
    </recommendedName>
</protein>
<accession>A0A1X0NQQ8</accession>
<dbReference type="PROSITE" id="PS51203">
    <property type="entry name" value="CS"/>
    <property type="match status" value="1"/>
</dbReference>
<keyword evidence="5" id="KW-1185">Reference proteome</keyword>
<comment type="caution">
    <text evidence="4">The sequence shown here is derived from an EMBL/GenBank/DDBJ whole genome shotgun (WGS) entry which is preliminary data.</text>
</comment>
<dbReference type="SUPFAM" id="SSF81901">
    <property type="entry name" value="HCP-like"/>
    <property type="match status" value="1"/>
</dbReference>
<dbReference type="Gene3D" id="2.60.40.790">
    <property type="match status" value="1"/>
</dbReference>
<evidence type="ECO:0000313" key="5">
    <source>
        <dbReference type="Proteomes" id="UP000192257"/>
    </source>
</evidence>
<gene>
    <name evidence="4" type="ORF">TM35_000242050</name>
</gene>
<dbReference type="RefSeq" id="XP_028881121.1">
    <property type="nucleotide sequence ID" value="XM_029027617.1"/>
</dbReference>
<dbReference type="GeneID" id="39987397"/>
<feature type="coiled-coil region" evidence="1">
    <location>
        <begin position="178"/>
        <end position="205"/>
    </location>
</feature>
<dbReference type="Gene3D" id="1.25.40.10">
    <property type="entry name" value="Tetratricopeptide repeat domain"/>
    <property type="match status" value="1"/>
</dbReference>
<evidence type="ECO:0000256" key="1">
    <source>
        <dbReference type="SAM" id="Coils"/>
    </source>
</evidence>
<feature type="region of interest" description="Disordered" evidence="2">
    <location>
        <begin position="126"/>
        <end position="152"/>
    </location>
</feature>
<dbReference type="InterPro" id="IPR006597">
    <property type="entry name" value="Sel1-like"/>
</dbReference>
<reference evidence="4 5" key="1">
    <citation type="submission" date="2017-03" db="EMBL/GenBank/DDBJ databases">
        <title>An alternative strategy for trypanosome survival in the mammalian bloodstream revealed through genome and transcriptome analysis of the ubiquitous bovine parasite Trypanosoma (Megatrypanum) theileri.</title>
        <authorList>
            <person name="Kelly S."/>
            <person name="Ivens A."/>
            <person name="Mott A."/>
            <person name="O'Neill E."/>
            <person name="Emms D."/>
            <person name="Macleod O."/>
            <person name="Voorheis P."/>
            <person name="Matthews J."/>
            <person name="Matthews K."/>
            <person name="Carrington M."/>
        </authorList>
    </citation>
    <scope>NUCLEOTIDE SEQUENCE [LARGE SCALE GENOMIC DNA]</scope>
    <source>
        <strain evidence="4">Edinburgh</strain>
    </source>
</reference>
<evidence type="ECO:0000313" key="4">
    <source>
        <dbReference type="EMBL" id="ORC87055.1"/>
    </source>
</evidence>
<name>A0A1X0NQQ8_9TRYP</name>
<dbReference type="CDD" id="cd06467">
    <property type="entry name" value="p23_NUDC_like"/>
    <property type="match status" value="1"/>
</dbReference>
<evidence type="ECO:0000256" key="2">
    <source>
        <dbReference type="SAM" id="MobiDB-lite"/>
    </source>
</evidence>
<feature type="coiled-coil region" evidence="1">
    <location>
        <begin position="249"/>
        <end position="283"/>
    </location>
</feature>
<feature type="domain" description="CS" evidence="3">
    <location>
        <begin position="5"/>
        <end position="98"/>
    </location>
</feature>
<dbReference type="Proteomes" id="UP000192257">
    <property type="component" value="Unassembled WGS sequence"/>
</dbReference>
<dbReference type="OrthoDB" id="272077at2759"/>
<feature type="compositionally biased region" description="Polar residues" evidence="2">
    <location>
        <begin position="135"/>
        <end position="146"/>
    </location>
</feature>
<dbReference type="EMBL" id="NBCO01000024">
    <property type="protein sequence ID" value="ORC87055.1"/>
    <property type="molecule type" value="Genomic_DNA"/>
</dbReference>
<dbReference type="InterPro" id="IPR011990">
    <property type="entry name" value="TPR-like_helical_dom_sf"/>
</dbReference>
<sequence>MSEDYSVGKSRWSQGDDGDESLEIRIPIVLPQSARAKELTVEVKDLAILCVRHRETVILQWRLYEPVAREVEWRVEDEGSLLVLDLAKKSPSVWPCLLDLPMQQNDELFLSHAELDVLFREHLPSMPESTKEDQSNTNDANTQQTKEGADLDNEEDLDKLLEEAAEEVVGTPSKRNDNEFIQAELENYKAEETEIQKKLLETQTALESNVDGEGAKEAQKQKEILEEILRLHNLIREKRTLPSTLDGFLEITQLEIRKARACVSELEDEKETFASEEERAMEAHELMAKGLKHFGEQDIQSALHFLRLAAIHHNHEQSTLILYNIYTELGSPRGAFLLLKLALKGDSISAAANLKVGEQFDTGARHFLPLFPAAMYFYQRAAQAGNVHAMLAIAQLYLRGSTSSTMLTTEQMEGLKSVEKYHSWIERAIDRGCGSAYFVKGCMYLEGEHGCRKSYQIAKDYLEKATSSQPGIKRRAAHVYVLLERLRQEEEGVSEPKIVASPLTLAKAKQANTYNDNVDTKDDDGNGAVQVSASMDRLSKISSKGVAPDAGVMRSKKMANHSSNTRVFWEKAVTTGVSLYSLYTITFPLRVMLLPYFYTFIGPIVERIPWLSAAPPPMQF</sequence>
<dbReference type="SMART" id="SM00671">
    <property type="entry name" value="SEL1"/>
    <property type="match status" value="2"/>
</dbReference>
<dbReference type="VEuPathDB" id="TriTrypDB:TM35_000242050"/>
<keyword evidence="1" id="KW-0175">Coiled coil</keyword>
<dbReference type="InterPro" id="IPR008978">
    <property type="entry name" value="HSP20-like_chaperone"/>
</dbReference>
<proteinExistence type="predicted"/>
<organism evidence="4 5">
    <name type="scientific">Trypanosoma theileri</name>
    <dbReference type="NCBI Taxonomy" id="67003"/>
    <lineage>
        <taxon>Eukaryota</taxon>
        <taxon>Discoba</taxon>
        <taxon>Euglenozoa</taxon>
        <taxon>Kinetoplastea</taxon>
        <taxon>Metakinetoplastina</taxon>
        <taxon>Trypanosomatida</taxon>
        <taxon>Trypanosomatidae</taxon>
        <taxon>Trypanosoma</taxon>
    </lineage>
</organism>
<dbReference type="SUPFAM" id="SSF49764">
    <property type="entry name" value="HSP20-like chaperones"/>
    <property type="match status" value="1"/>
</dbReference>